<sequence>MPKLNLTSIDVLLSDDSDRRQLACKSNHSTVSSLPAMDSRESITSTSPEVAILLCTYHGQRYLPEQLASFEVQSHSNWKVWASDDGSEDGTHAILDAYSRKWPEGRLSICSGPSEGFAANFISLTCKDSIQADFYAYSDQDDIWNVNKLARAVQWLETVPVNIPALYCSRTRLVDSDDNEIGISPLFVRPPSFANALMQNIGGGNTMVFNNAARELFCEAGENTLVVAHDWWAYIAVTGCGGQVFYDREPTLRYRQHNGNLIGTNSNWSARFKRIHMLFQGEFRRWSDINIAALGALEHKLTPENREILQRFASGRKMSLIPRLIQFKRAGIYRQTLFSNFGLVVAAIFGKV</sequence>
<dbReference type="RefSeq" id="WP_011063714.1">
    <property type="nucleotide sequence ID" value="NZ_CP022097.2"/>
</dbReference>
<evidence type="ECO:0000313" key="7">
    <source>
        <dbReference type="Proteomes" id="UP000310095"/>
    </source>
</evidence>
<protein>
    <submittedName>
        <fullName evidence="6">Glycosyltransferase family 2 protein</fullName>
    </submittedName>
</protein>
<evidence type="ECO:0000256" key="2">
    <source>
        <dbReference type="ARBA" id="ARBA00022519"/>
    </source>
</evidence>
<name>A0ABY2V883_9PSED</name>
<dbReference type="EMBL" id="VAVY01000006">
    <property type="protein sequence ID" value="TMM59969.1"/>
    <property type="molecule type" value="Genomic_DNA"/>
</dbReference>
<proteinExistence type="inferred from homology"/>
<dbReference type="InterPro" id="IPR001173">
    <property type="entry name" value="Glyco_trans_2-like"/>
</dbReference>
<reference evidence="6 7" key="1">
    <citation type="submission" date="2019-05" db="EMBL/GenBank/DDBJ databases">
        <title>Identification and Biocontrol Activity Analysis of Biocontrol Strain PF-1 Based on Genome-wide Data.</title>
        <authorList>
            <person name="Qi J."/>
        </authorList>
    </citation>
    <scope>NUCLEOTIDE SEQUENCE [LARGE SCALE GENOMIC DNA]</scope>
    <source>
        <strain evidence="6 7">PF-1</strain>
    </source>
</reference>
<dbReference type="PANTHER" id="PTHR43685:SF5">
    <property type="entry name" value="GLYCOSYLTRANSFERASE EPSE-RELATED"/>
    <property type="match status" value="1"/>
</dbReference>
<comment type="similarity">
    <text evidence="1">Belongs to the glycosyltransferase 2 family.</text>
</comment>
<keyword evidence="2" id="KW-0472">Membrane</keyword>
<keyword evidence="3" id="KW-0328">Glycosyltransferase</keyword>
<dbReference type="PANTHER" id="PTHR43685">
    <property type="entry name" value="GLYCOSYLTRANSFERASE"/>
    <property type="match status" value="1"/>
</dbReference>
<evidence type="ECO:0000256" key="3">
    <source>
        <dbReference type="ARBA" id="ARBA00022676"/>
    </source>
</evidence>
<feature type="domain" description="Glycosyltransferase 2-like" evidence="5">
    <location>
        <begin position="52"/>
        <end position="161"/>
    </location>
</feature>
<keyword evidence="4" id="KW-0808">Transferase</keyword>
<dbReference type="InterPro" id="IPR029044">
    <property type="entry name" value="Nucleotide-diphossugar_trans"/>
</dbReference>
<dbReference type="CDD" id="cd04196">
    <property type="entry name" value="GT_2_like_d"/>
    <property type="match status" value="1"/>
</dbReference>
<dbReference type="Proteomes" id="UP000310095">
    <property type="component" value="Unassembled WGS sequence"/>
</dbReference>
<evidence type="ECO:0000313" key="6">
    <source>
        <dbReference type="EMBL" id="TMM59969.1"/>
    </source>
</evidence>
<comment type="caution">
    <text evidence="6">The sequence shown here is derived from an EMBL/GenBank/DDBJ whole genome shotgun (WGS) entry which is preliminary data.</text>
</comment>
<evidence type="ECO:0000259" key="5">
    <source>
        <dbReference type="Pfam" id="PF00535"/>
    </source>
</evidence>
<dbReference type="Gene3D" id="3.90.550.10">
    <property type="entry name" value="Spore Coat Polysaccharide Biosynthesis Protein SpsA, Chain A"/>
    <property type="match status" value="1"/>
</dbReference>
<evidence type="ECO:0000256" key="1">
    <source>
        <dbReference type="ARBA" id="ARBA00006739"/>
    </source>
</evidence>
<organism evidence="6 7">
    <name type="scientific">Pseudomonas protegens</name>
    <dbReference type="NCBI Taxonomy" id="380021"/>
    <lineage>
        <taxon>Bacteria</taxon>
        <taxon>Pseudomonadati</taxon>
        <taxon>Pseudomonadota</taxon>
        <taxon>Gammaproteobacteria</taxon>
        <taxon>Pseudomonadales</taxon>
        <taxon>Pseudomonadaceae</taxon>
        <taxon>Pseudomonas</taxon>
    </lineage>
</organism>
<keyword evidence="2" id="KW-0997">Cell inner membrane</keyword>
<accession>A0ABY2V883</accession>
<evidence type="ECO:0000256" key="4">
    <source>
        <dbReference type="ARBA" id="ARBA00022679"/>
    </source>
</evidence>
<dbReference type="InterPro" id="IPR050834">
    <property type="entry name" value="Glycosyltransf_2"/>
</dbReference>
<dbReference type="SUPFAM" id="SSF53448">
    <property type="entry name" value="Nucleotide-diphospho-sugar transferases"/>
    <property type="match status" value="1"/>
</dbReference>
<keyword evidence="2" id="KW-1003">Cell membrane</keyword>
<dbReference type="Pfam" id="PF00535">
    <property type="entry name" value="Glycos_transf_2"/>
    <property type="match status" value="1"/>
</dbReference>
<gene>
    <name evidence="6" type="ORF">FEF10_31645</name>
</gene>
<keyword evidence="7" id="KW-1185">Reference proteome</keyword>